<dbReference type="AlphaFoldDB" id="Q10XL7"/>
<dbReference type="KEGG" id="ter:Tery_3982"/>
<accession>Q10XL7</accession>
<evidence type="ECO:0000313" key="1">
    <source>
        <dbReference type="EMBL" id="ABG53007.1"/>
    </source>
</evidence>
<dbReference type="EMBL" id="CP000393">
    <property type="protein sequence ID" value="ABG53007.1"/>
    <property type="molecule type" value="Genomic_DNA"/>
</dbReference>
<gene>
    <name evidence="1" type="ordered locus">Tery_3982</name>
</gene>
<protein>
    <submittedName>
        <fullName evidence="1">Uncharacterized protein</fullName>
    </submittedName>
</protein>
<proteinExistence type="predicted"/>
<organism evidence="1">
    <name type="scientific">Trichodesmium erythraeum (strain IMS101)</name>
    <dbReference type="NCBI Taxonomy" id="203124"/>
    <lineage>
        <taxon>Bacteria</taxon>
        <taxon>Bacillati</taxon>
        <taxon>Cyanobacteriota</taxon>
        <taxon>Cyanophyceae</taxon>
        <taxon>Oscillatoriophycideae</taxon>
        <taxon>Oscillatoriales</taxon>
        <taxon>Microcoleaceae</taxon>
        <taxon>Trichodesmium</taxon>
    </lineage>
</organism>
<name>Q10XL7_TRIEI</name>
<sequence length="81" mass="9487">MLWMESAVTLKLKGVTRKAKIFEHQQFIGKFGFIETHKIEILTWEAFRFRSSFFPAGHNKDSQKFFVSHARVSERLNKPGS</sequence>
<reference evidence="1" key="1">
    <citation type="submission" date="2006-06" db="EMBL/GenBank/DDBJ databases">
        <title>Complete sequence of Trichodesmium erythraeum IMS101.</title>
        <authorList>
            <consortium name="US DOE Joint Genome Institute"/>
            <person name="Copeland A."/>
            <person name="Lucas S."/>
            <person name="Lapidus A."/>
            <person name="Barry K."/>
            <person name="Detter J.C."/>
            <person name="Glavina del Rio T."/>
            <person name="Hammon N."/>
            <person name="Israni S."/>
            <person name="Dalin E."/>
            <person name="Tice H."/>
            <person name="Pitluck S."/>
            <person name="Kiss H."/>
            <person name="Munk A.C."/>
            <person name="Brettin T."/>
            <person name="Bruce D."/>
            <person name="Han C."/>
            <person name="Tapia R."/>
            <person name="Gilna P."/>
            <person name="Schmutz J."/>
            <person name="Larimer F."/>
            <person name="Land M."/>
            <person name="Hauser L."/>
            <person name="Kyrpides N."/>
            <person name="Kim E."/>
            <person name="Richardson P."/>
        </authorList>
    </citation>
    <scope>NUCLEOTIDE SEQUENCE [LARGE SCALE GENOMIC DNA]</scope>
    <source>
        <strain evidence="1">IMS101</strain>
    </source>
</reference>
<dbReference type="HOGENOM" id="CLU_2572879_0_0_3"/>